<reference evidence="1 2" key="1">
    <citation type="submission" date="2020-08" db="EMBL/GenBank/DDBJ databases">
        <authorList>
            <person name="Koutsovoulos G."/>
            <person name="Danchin GJ E."/>
        </authorList>
    </citation>
    <scope>NUCLEOTIDE SEQUENCE [LARGE SCALE GENOMIC DNA]</scope>
</reference>
<dbReference type="Proteomes" id="UP000580250">
    <property type="component" value="Unassembled WGS sequence"/>
</dbReference>
<organism evidence="1 2">
    <name type="scientific">Meloidogyne enterolobii</name>
    <name type="common">Root-knot nematode worm</name>
    <name type="synonym">Meloidogyne mayaguensis</name>
    <dbReference type="NCBI Taxonomy" id="390850"/>
    <lineage>
        <taxon>Eukaryota</taxon>
        <taxon>Metazoa</taxon>
        <taxon>Ecdysozoa</taxon>
        <taxon>Nematoda</taxon>
        <taxon>Chromadorea</taxon>
        <taxon>Rhabditida</taxon>
        <taxon>Tylenchina</taxon>
        <taxon>Tylenchomorpha</taxon>
        <taxon>Tylenchoidea</taxon>
        <taxon>Meloidogynidae</taxon>
        <taxon>Meloidogyninae</taxon>
        <taxon>Meloidogyne</taxon>
    </lineage>
</organism>
<dbReference type="AlphaFoldDB" id="A0A6V7WRW8"/>
<sequence length="69" mass="8068">MRDLVKITFEMLNKQLSELSKQFSEIVKYEVDSIKKQEEITDKIWEILDENNGENIKVEELTNNGGGHQ</sequence>
<protein>
    <submittedName>
        <fullName evidence="1">Uncharacterized protein</fullName>
    </submittedName>
</protein>
<gene>
    <name evidence="1" type="ORF">MENT_LOCUS42540</name>
</gene>
<proteinExistence type="predicted"/>
<evidence type="ECO:0000313" key="1">
    <source>
        <dbReference type="EMBL" id="CAD2189799.1"/>
    </source>
</evidence>
<evidence type="ECO:0000313" key="2">
    <source>
        <dbReference type="Proteomes" id="UP000580250"/>
    </source>
</evidence>
<name>A0A6V7WRW8_MELEN</name>
<dbReference type="EMBL" id="CAJEWN010000771">
    <property type="protein sequence ID" value="CAD2189799.1"/>
    <property type="molecule type" value="Genomic_DNA"/>
</dbReference>
<accession>A0A6V7WRW8</accession>
<comment type="caution">
    <text evidence="1">The sequence shown here is derived from an EMBL/GenBank/DDBJ whole genome shotgun (WGS) entry which is preliminary data.</text>
</comment>